<dbReference type="EMBL" id="JAAIVB010000055">
    <property type="protein sequence ID" value="NEX62789.1"/>
    <property type="molecule type" value="Genomic_DNA"/>
</dbReference>
<dbReference type="InterPro" id="IPR008271">
    <property type="entry name" value="Ser/Thr_kinase_AS"/>
</dbReference>
<dbReference type="Pfam" id="PF00069">
    <property type="entry name" value="Pkinase"/>
    <property type="match status" value="1"/>
</dbReference>
<dbReference type="CDD" id="cd14014">
    <property type="entry name" value="STKc_PknB_like"/>
    <property type="match status" value="1"/>
</dbReference>
<keyword evidence="7" id="KW-0472">Membrane</keyword>
<dbReference type="PROSITE" id="PS50011">
    <property type="entry name" value="PROTEIN_KINASE_DOM"/>
    <property type="match status" value="1"/>
</dbReference>
<dbReference type="Proteomes" id="UP000482155">
    <property type="component" value="Unassembled WGS sequence"/>
</dbReference>
<keyword evidence="10" id="KW-1185">Reference proteome</keyword>
<dbReference type="PROSITE" id="PS00108">
    <property type="entry name" value="PROTEIN_KINASE_ST"/>
    <property type="match status" value="1"/>
</dbReference>
<feature type="region of interest" description="Disordered" evidence="6">
    <location>
        <begin position="442"/>
        <end position="467"/>
    </location>
</feature>
<gene>
    <name evidence="9" type="ORF">G3574_17025</name>
</gene>
<feature type="transmembrane region" description="Helical" evidence="7">
    <location>
        <begin position="412"/>
        <end position="435"/>
    </location>
</feature>
<dbReference type="InterPro" id="IPR000719">
    <property type="entry name" value="Prot_kinase_dom"/>
</dbReference>
<keyword evidence="7" id="KW-1133">Transmembrane helix</keyword>
<accession>A0A6B3SY46</accession>
<reference evidence="9 10" key="1">
    <citation type="submission" date="2020-02" db="EMBL/GenBank/DDBJ databases">
        <authorList>
            <person name="Kim M.K."/>
        </authorList>
    </citation>
    <scope>NUCLEOTIDE SEQUENCE [LARGE SCALE GENOMIC DNA]</scope>
    <source>
        <strain evidence="9 10">17J57-3</strain>
    </source>
</reference>
<evidence type="ECO:0000256" key="1">
    <source>
        <dbReference type="ARBA" id="ARBA00022679"/>
    </source>
</evidence>
<evidence type="ECO:0000259" key="8">
    <source>
        <dbReference type="PROSITE" id="PS50011"/>
    </source>
</evidence>
<evidence type="ECO:0000256" key="4">
    <source>
        <dbReference type="ARBA" id="ARBA00022840"/>
    </source>
</evidence>
<dbReference type="InterPro" id="IPR011009">
    <property type="entry name" value="Kinase-like_dom_sf"/>
</dbReference>
<feature type="binding site" evidence="5">
    <location>
        <position position="175"/>
    </location>
    <ligand>
        <name>ATP</name>
        <dbReference type="ChEBI" id="CHEBI:30616"/>
    </ligand>
</feature>
<dbReference type="Gene3D" id="1.10.510.10">
    <property type="entry name" value="Transferase(Phosphotransferase) domain 1"/>
    <property type="match status" value="1"/>
</dbReference>
<dbReference type="InterPro" id="IPR017441">
    <property type="entry name" value="Protein_kinase_ATP_BS"/>
</dbReference>
<comment type="caution">
    <text evidence="9">The sequence shown here is derived from an EMBL/GenBank/DDBJ whole genome shotgun (WGS) entry which is preliminary data.</text>
</comment>
<dbReference type="GO" id="GO:0004674">
    <property type="term" value="F:protein serine/threonine kinase activity"/>
    <property type="evidence" value="ECO:0007669"/>
    <property type="project" value="TreeGrafter"/>
</dbReference>
<proteinExistence type="predicted"/>
<evidence type="ECO:0000256" key="6">
    <source>
        <dbReference type="SAM" id="MobiDB-lite"/>
    </source>
</evidence>
<keyword evidence="7" id="KW-0812">Transmembrane</keyword>
<dbReference type="PANTHER" id="PTHR43289">
    <property type="entry name" value="MITOGEN-ACTIVATED PROTEIN KINASE KINASE KINASE 20-RELATED"/>
    <property type="match status" value="1"/>
</dbReference>
<evidence type="ECO:0000313" key="10">
    <source>
        <dbReference type="Proteomes" id="UP000482155"/>
    </source>
</evidence>
<dbReference type="Pfam" id="PF14326">
    <property type="entry name" value="DUF4384"/>
    <property type="match status" value="1"/>
</dbReference>
<evidence type="ECO:0000256" key="3">
    <source>
        <dbReference type="ARBA" id="ARBA00022777"/>
    </source>
</evidence>
<dbReference type="Gene3D" id="3.30.200.20">
    <property type="entry name" value="Phosphorylase Kinase, domain 1"/>
    <property type="match status" value="1"/>
</dbReference>
<dbReference type="PROSITE" id="PS00107">
    <property type="entry name" value="PROTEIN_KINASE_ATP"/>
    <property type="match status" value="1"/>
</dbReference>
<evidence type="ECO:0000256" key="7">
    <source>
        <dbReference type="SAM" id="Phobius"/>
    </source>
</evidence>
<dbReference type="PANTHER" id="PTHR43289:SF6">
    <property type="entry name" value="SERINE_THREONINE-PROTEIN KINASE NEKL-3"/>
    <property type="match status" value="1"/>
</dbReference>
<dbReference type="SUPFAM" id="SSF56112">
    <property type="entry name" value="Protein kinase-like (PK-like)"/>
    <property type="match status" value="1"/>
</dbReference>
<feature type="domain" description="Protein kinase" evidence="8">
    <location>
        <begin position="140"/>
        <end position="413"/>
    </location>
</feature>
<dbReference type="InterPro" id="IPR025493">
    <property type="entry name" value="DUF4384"/>
</dbReference>
<evidence type="ECO:0000256" key="2">
    <source>
        <dbReference type="ARBA" id="ARBA00022741"/>
    </source>
</evidence>
<feature type="compositionally biased region" description="Polar residues" evidence="6">
    <location>
        <begin position="88"/>
        <end position="100"/>
    </location>
</feature>
<dbReference type="RefSeq" id="WP_163965695.1">
    <property type="nucleotide sequence ID" value="NZ_JAAIVB010000055.1"/>
</dbReference>
<evidence type="ECO:0000313" key="9">
    <source>
        <dbReference type="EMBL" id="NEX62789.1"/>
    </source>
</evidence>
<protein>
    <submittedName>
        <fullName evidence="9">Protein kinase</fullName>
    </submittedName>
</protein>
<evidence type="ECO:0000256" key="5">
    <source>
        <dbReference type="PROSITE-ProRule" id="PRU10141"/>
    </source>
</evidence>
<feature type="region of interest" description="Disordered" evidence="6">
    <location>
        <begin position="65"/>
        <end position="129"/>
    </location>
</feature>
<dbReference type="GO" id="GO:0005524">
    <property type="term" value="F:ATP binding"/>
    <property type="evidence" value="ECO:0007669"/>
    <property type="project" value="UniProtKB-UniRule"/>
</dbReference>
<keyword evidence="1" id="KW-0808">Transferase</keyword>
<keyword evidence="2 5" id="KW-0547">Nucleotide-binding</keyword>
<name>A0A6B3SY46_9BURK</name>
<dbReference type="AlphaFoldDB" id="A0A6B3SY46"/>
<keyword evidence="3 9" id="KW-0418">Kinase</keyword>
<sequence>MASLSHAIHSFQSGDLSEYELLAHVDRVLASDNTESARQLEELLSDDHTRIMLPPEVYAELRKRVHQREQGQAPRPPFERGDAEATRMQVNPQRDPTGSQDGARDISRRTLPTNPPSMTMELPAGQDSQKGIGDTLNGRFVLEECIGFGGMGTVYKALDLRKLEASDRKPYIAIKVLNLQFRGHPKSLITLQREAKKAQALAHPNIVTVYDFDRDGSTVFLTMEYLSGKPLSQVLRAPGFGGLPLSKALPIVEGMGRALAYAHERGFVHCDFKPANVVLTDSGDVKVIDFGIARVFRKPEDDVEATVFDPGSLGGLTPAYASPEMLEHREPDPRDDIYALACITYELLTGRHPFDRATASQARNSGLKPARPKNLGANQWRALKCGLAFDRNARTPTIQRFLSDLRGDRKPVMLVAAGLGALAVASLAVVVAVNLMGRPDRGLRSEGSSGEEPAPPAQAQAPAPVAPAPAPVAPALTMASVAGVLNTVSCSALLPSVDGDTVKVQGYLSAQTGAARLKDMLSRLPGARNVIIDTQPVADDKCDTLAVLAPYWAKSRANSPVSIRTRAANGELVEGEPLVMEITTPGFDAYAYVDYFVLDGSVAHLLPNVRARAHQTPPNYSATIGGMGNWVVSKPFGKEMVVLIMSPEPLFDGLRPASESRKDYLRALERQLKQVASKHGQDKVVTDFVQITTKAAR</sequence>
<organism evidence="9 10">
    <name type="scientific">Noviherbaspirillum galbum</name>
    <dbReference type="NCBI Taxonomy" id="2709383"/>
    <lineage>
        <taxon>Bacteria</taxon>
        <taxon>Pseudomonadati</taxon>
        <taxon>Pseudomonadota</taxon>
        <taxon>Betaproteobacteria</taxon>
        <taxon>Burkholderiales</taxon>
        <taxon>Oxalobacteraceae</taxon>
        <taxon>Noviherbaspirillum</taxon>
    </lineage>
</organism>
<keyword evidence="4 5" id="KW-0067">ATP-binding</keyword>